<evidence type="ECO:0000313" key="2">
    <source>
        <dbReference type="Proteomes" id="UP001589828"/>
    </source>
</evidence>
<accession>A0ABV6L594</accession>
<keyword evidence="2" id="KW-1185">Reference proteome</keyword>
<name>A0ABV6L594_9SPHI</name>
<comment type="caution">
    <text evidence="1">The sequence shown here is derived from an EMBL/GenBank/DDBJ whole genome shotgun (WGS) entry which is preliminary data.</text>
</comment>
<protein>
    <submittedName>
        <fullName evidence="1">Conjugal transfer protein TraI</fullName>
    </submittedName>
</protein>
<gene>
    <name evidence="1" type="ORF">ACFFGT_10600</name>
</gene>
<organism evidence="1 2">
    <name type="scientific">Mucilaginibacter angelicae</name>
    <dbReference type="NCBI Taxonomy" id="869718"/>
    <lineage>
        <taxon>Bacteria</taxon>
        <taxon>Pseudomonadati</taxon>
        <taxon>Bacteroidota</taxon>
        <taxon>Sphingobacteriia</taxon>
        <taxon>Sphingobacteriales</taxon>
        <taxon>Sphingobacteriaceae</taxon>
        <taxon>Mucilaginibacter</taxon>
    </lineage>
</organism>
<dbReference type="EMBL" id="JBHLTS010000021">
    <property type="protein sequence ID" value="MFC0514655.1"/>
    <property type="molecule type" value="Genomic_DNA"/>
</dbReference>
<sequence>MKSIKTVTPILAWFIFSLTGIRAKAQVPVVNIATGLIKKVIVAIDLNVQRLQNQTIALQNAEQQLENSLHLNNLNGISGWLDKEKTLYAGYYQELSKVRRLIADYDAVKRIISRQSQLVGEYRQASALSHGDPHFSPAELKYMDNIYGGILQESLRNLDELLTIVSDQATQMDDAERLERIGQAAKAMQLNLDHLRQFNRQNAGLSLLRAKDARDRASVRQLYGIH</sequence>
<evidence type="ECO:0000313" key="1">
    <source>
        <dbReference type="EMBL" id="MFC0514655.1"/>
    </source>
</evidence>
<dbReference type="Proteomes" id="UP001589828">
    <property type="component" value="Unassembled WGS sequence"/>
</dbReference>
<reference evidence="1 2" key="1">
    <citation type="submission" date="2024-09" db="EMBL/GenBank/DDBJ databases">
        <authorList>
            <person name="Sun Q."/>
            <person name="Mori K."/>
        </authorList>
    </citation>
    <scope>NUCLEOTIDE SEQUENCE [LARGE SCALE GENOMIC DNA]</scope>
    <source>
        <strain evidence="1 2">NCAIM B.02415</strain>
    </source>
</reference>
<proteinExistence type="predicted"/>
<dbReference type="RefSeq" id="WP_377022499.1">
    <property type="nucleotide sequence ID" value="NZ_JBHLTS010000021.1"/>
</dbReference>